<dbReference type="PROSITE" id="PS51296">
    <property type="entry name" value="RIESKE"/>
    <property type="match status" value="1"/>
</dbReference>
<dbReference type="EMBL" id="BTFW01000001">
    <property type="protein sequence ID" value="GMM62244.1"/>
    <property type="molecule type" value="Genomic_DNA"/>
</dbReference>
<dbReference type="Pfam" id="PF00355">
    <property type="entry name" value="Rieske"/>
    <property type="match status" value="1"/>
</dbReference>
<evidence type="ECO:0000256" key="5">
    <source>
        <dbReference type="ARBA" id="ARBA00023004"/>
    </source>
</evidence>
<dbReference type="SUPFAM" id="SSF55961">
    <property type="entry name" value="Bet v1-like"/>
    <property type="match status" value="1"/>
</dbReference>
<dbReference type="Pfam" id="PF00848">
    <property type="entry name" value="Ring_hydroxyl_A"/>
    <property type="match status" value="1"/>
</dbReference>
<evidence type="ECO:0000259" key="8">
    <source>
        <dbReference type="PROSITE" id="PS51296"/>
    </source>
</evidence>
<keyword evidence="9" id="KW-0223">Dioxygenase</keyword>
<evidence type="ECO:0000313" key="9">
    <source>
        <dbReference type="EMBL" id="GMM62244.1"/>
    </source>
</evidence>
<evidence type="ECO:0000256" key="1">
    <source>
        <dbReference type="ARBA" id="ARBA00001962"/>
    </source>
</evidence>
<dbReference type="GO" id="GO:0051213">
    <property type="term" value="F:dioxygenase activity"/>
    <property type="evidence" value="ECO:0007669"/>
    <property type="project" value="UniProtKB-KW"/>
</dbReference>
<dbReference type="SUPFAM" id="SSF50022">
    <property type="entry name" value="ISP domain"/>
    <property type="match status" value="1"/>
</dbReference>
<dbReference type="CDD" id="cd08885">
    <property type="entry name" value="RHO_alpha_C_1"/>
    <property type="match status" value="1"/>
</dbReference>
<dbReference type="InterPro" id="IPR036922">
    <property type="entry name" value="Rieske_2Fe-2S_sf"/>
</dbReference>
<protein>
    <submittedName>
        <fullName evidence="9">Aromatic ring-hydroxylating dioxygenase subunit alpha</fullName>
    </submittedName>
</protein>
<gene>
    <name evidence="9" type="ORF">NUTIK01_30210</name>
</gene>
<dbReference type="InterPro" id="IPR015881">
    <property type="entry name" value="ARHD_Rieske_2Fe_2S"/>
</dbReference>
<comment type="cofactor">
    <cofactor evidence="1">
        <name>Fe cation</name>
        <dbReference type="ChEBI" id="CHEBI:24875"/>
    </cofactor>
</comment>
<name>A0ABQ6PAI6_9SPHN</name>
<dbReference type="InterPro" id="IPR015879">
    <property type="entry name" value="Ring_hydroxy_dOase_asu_C_dom"/>
</dbReference>
<reference evidence="9 10" key="1">
    <citation type="submission" date="2023-06" db="EMBL/GenBank/DDBJ databases">
        <title>Draft genome sequence of Novosphingobium sp. strain IK01.</title>
        <authorList>
            <person name="Hatamoto M."/>
            <person name="Ikarashi T."/>
            <person name="Yamaguchi T."/>
        </authorList>
    </citation>
    <scope>NUCLEOTIDE SEQUENCE [LARGE SCALE GENOMIC DNA]</scope>
    <source>
        <strain evidence="9 10">IK01</strain>
    </source>
</reference>
<evidence type="ECO:0000256" key="3">
    <source>
        <dbReference type="ARBA" id="ARBA00022723"/>
    </source>
</evidence>
<organism evidence="9 10">
    <name type="scientific">Novosphingobium pituita</name>
    <dbReference type="NCBI Taxonomy" id="3056842"/>
    <lineage>
        <taxon>Bacteria</taxon>
        <taxon>Pseudomonadati</taxon>
        <taxon>Pseudomonadota</taxon>
        <taxon>Alphaproteobacteria</taxon>
        <taxon>Sphingomonadales</taxon>
        <taxon>Sphingomonadaceae</taxon>
        <taxon>Novosphingobium</taxon>
    </lineage>
</organism>
<dbReference type="InterPro" id="IPR001663">
    <property type="entry name" value="Rng_hydr_dOase-A"/>
</dbReference>
<evidence type="ECO:0000313" key="10">
    <source>
        <dbReference type="Proteomes" id="UP001187221"/>
    </source>
</evidence>
<keyword evidence="2" id="KW-0001">2Fe-2S</keyword>
<evidence type="ECO:0000256" key="6">
    <source>
        <dbReference type="ARBA" id="ARBA00023014"/>
    </source>
</evidence>
<dbReference type="PANTHER" id="PTHR43756:SF5">
    <property type="entry name" value="CHOLINE MONOOXYGENASE, CHLOROPLASTIC"/>
    <property type="match status" value="1"/>
</dbReference>
<dbReference type="PRINTS" id="PR00090">
    <property type="entry name" value="RNGDIOXGNASE"/>
</dbReference>
<evidence type="ECO:0000256" key="2">
    <source>
        <dbReference type="ARBA" id="ARBA00022714"/>
    </source>
</evidence>
<dbReference type="Gene3D" id="2.102.10.10">
    <property type="entry name" value="Rieske [2Fe-2S] iron-sulphur domain"/>
    <property type="match status" value="1"/>
</dbReference>
<dbReference type="PROSITE" id="PS00570">
    <property type="entry name" value="RING_HYDROXYL_ALPHA"/>
    <property type="match status" value="1"/>
</dbReference>
<proteinExistence type="predicted"/>
<dbReference type="PANTHER" id="PTHR43756">
    <property type="entry name" value="CHOLINE MONOOXYGENASE, CHLOROPLASTIC"/>
    <property type="match status" value="1"/>
</dbReference>
<feature type="domain" description="Rieske" evidence="8">
    <location>
        <begin position="48"/>
        <end position="155"/>
    </location>
</feature>
<dbReference type="RefSeq" id="WP_317975844.1">
    <property type="nucleotide sequence ID" value="NZ_BTFW01000001.1"/>
</dbReference>
<keyword evidence="6" id="KW-0411">Iron-sulfur</keyword>
<keyword evidence="4" id="KW-0560">Oxidoreductase</keyword>
<keyword evidence="10" id="KW-1185">Reference proteome</keyword>
<evidence type="ECO:0000256" key="7">
    <source>
        <dbReference type="ARBA" id="ARBA00023027"/>
    </source>
</evidence>
<keyword evidence="3" id="KW-0479">Metal-binding</keyword>
<keyword evidence="5" id="KW-0408">Iron</keyword>
<dbReference type="InterPro" id="IPR017941">
    <property type="entry name" value="Rieske_2Fe-2S"/>
</dbReference>
<evidence type="ECO:0000256" key="4">
    <source>
        <dbReference type="ARBA" id="ARBA00023002"/>
    </source>
</evidence>
<dbReference type="Proteomes" id="UP001187221">
    <property type="component" value="Unassembled WGS sequence"/>
</dbReference>
<sequence length="403" mass="44495">MPLVTDSFIRSLASSAVDLADAQTLPPECYTSAEFYEFEKEALYNHEWLCVGRADWVANPGDYFTTTLVGEPVVVARTLEGEIRAMSSVCQHRAMLVAEGHGNARGFLCPYHHWSYTLEGKLVAAPAMGKTCNFDKARYGLPNFRVELWNGFIFINFDADAAPLAPRLTRVEQAIAGYDLARAEGPRPDPAPSLPWNWKVMFENNNDGYHASRLHHGPLHDFVPSGLAEFPDSDPADGGFLRFNGTLHADASFNATQKAVLPVFPGLRDEGRMRMTFANIPPTLSLVMMSDMVIYLILRPTGPETLEMDTGFLFAPGAMADPAFDHKLDMNIRASGHIIAQDLHVDGLVQQGLRSRFAPRGRYSWQEGAQGQFNKWLVHRYAAAHARLSAAALTEGADRVTAA</sequence>
<dbReference type="CDD" id="cd03469">
    <property type="entry name" value="Rieske_RO_Alpha_N"/>
    <property type="match status" value="1"/>
</dbReference>
<dbReference type="Gene3D" id="3.90.380.10">
    <property type="entry name" value="Naphthalene 1,2-dioxygenase Alpha Subunit, Chain A, domain 1"/>
    <property type="match status" value="1"/>
</dbReference>
<keyword evidence="7" id="KW-0520">NAD</keyword>
<accession>A0ABQ6PAI6</accession>
<comment type="caution">
    <text evidence="9">The sequence shown here is derived from an EMBL/GenBank/DDBJ whole genome shotgun (WGS) entry which is preliminary data.</text>
</comment>